<name>A0ABS9YKU8_9ACTN</name>
<accession>A0ABS9YKU8</accession>
<dbReference type="EMBL" id="JALDAY010000016">
    <property type="protein sequence ID" value="MCI3277785.1"/>
    <property type="molecule type" value="Genomic_DNA"/>
</dbReference>
<feature type="compositionally biased region" description="Basic and acidic residues" evidence="1">
    <location>
        <begin position="153"/>
        <end position="162"/>
    </location>
</feature>
<gene>
    <name evidence="3" type="ORF">MQP27_42645</name>
</gene>
<feature type="region of interest" description="Disordered" evidence="1">
    <location>
        <begin position="133"/>
        <end position="174"/>
    </location>
</feature>
<evidence type="ECO:0000313" key="3">
    <source>
        <dbReference type="EMBL" id="MCI3277785.1"/>
    </source>
</evidence>
<sequence length="174" mass="17935">MRVPVTRPQRLALGIAVLTAAALGTVSASAAQASGTSTTTTEPHHVRTGFGVSYHPTSNAPGDVNTANDDFAACMKDQGQSVYPAFHASKDAEGRVRLEVKVGGGDFDPTSKAYKKAMKKCGPIMEKAGITFPALSDLPPLPGKPGKEGPTLHTEKGGKGEDSGPGLTTSFKEA</sequence>
<dbReference type="Proteomes" id="UP001165269">
    <property type="component" value="Unassembled WGS sequence"/>
</dbReference>
<keyword evidence="2" id="KW-0732">Signal</keyword>
<keyword evidence="4" id="KW-1185">Reference proteome</keyword>
<feature type="signal peptide" evidence="2">
    <location>
        <begin position="1"/>
        <end position="30"/>
    </location>
</feature>
<protein>
    <submittedName>
        <fullName evidence="3">Uncharacterized protein</fullName>
    </submittedName>
</protein>
<evidence type="ECO:0000313" key="4">
    <source>
        <dbReference type="Proteomes" id="UP001165269"/>
    </source>
</evidence>
<evidence type="ECO:0000256" key="2">
    <source>
        <dbReference type="SAM" id="SignalP"/>
    </source>
</evidence>
<organism evidence="3 4">
    <name type="scientific">Streptomyces cylindrosporus</name>
    <dbReference type="NCBI Taxonomy" id="2927583"/>
    <lineage>
        <taxon>Bacteria</taxon>
        <taxon>Bacillati</taxon>
        <taxon>Actinomycetota</taxon>
        <taxon>Actinomycetes</taxon>
        <taxon>Kitasatosporales</taxon>
        <taxon>Streptomycetaceae</taxon>
        <taxon>Streptomyces</taxon>
    </lineage>
</organism>
<reference evidence="3" key="1">
    <citation type="submission" date="2022-03" db="EMBL/GenBank/DDBJ databases">
        <title>Streptomyces 7R015 and 7R016 isolated from Barleria lupulina in Thailand.</title>
        <authorList>
            <person name="Kanchanasin P."/>
            <person name="Phongsopitanun W."/>
            <person name="Tanasupawat S."/>
        </authorList>
    </citation>
    <scope>NUCLEOTIDE SEQUENCE</scope>
    <source>
        <strain evidence="3">7R015</strain>
    </source>
</reference>
<feature type="chain" id="PRO_5045877441" evidence="2">
    <location>
        <begin position="31"/>
        <end position="174"/>
    </location>
</feature>
<dbReference type="RefSeq" id="WP_242775665.1">
    <property type="nucleotide sequence ID" value="NZ_JALDAY010000016.1"/>
</dbReference>
<evidence type="ECO:0000256" key="1">
    <source>
        <dbReference type="SAM" id="MobiDB-lite"/>
    </source>
</evidence>
<comment type="caution">
    <text evidence="3">The sequence shown here is derived from an EMBL/GenBank/DDBJ whole genome shotgun (WGS) entry which is preliminary data.</text>
</comment>
<proteinExistence type="predicted"/>